<accession>A0A1D1VKZ5</accession>
<proteinExistence type="predicted"/>
<evidence type="ECO:0000313" key="2">
    <source>
        <dbReference type="Proteomes" id="UP000186922"/>
    </source>
</evidence>
<organism evidence="1 2">
    <name type="scientific">Ramazzottius varieornatus</name>
    <name type="common">Water bear</name>
    <name type="synonym">Tardigrade</name>
    <dbReference type="NCBI Taxonomy" id="947166"/>
    <lineage>
        <taxon>Eukaryota</taxon>
        <taxon>Metazoa</taxon>
        <taxon>Ecdysozoa</taxon>
        <taxon>Tardigrada</taxon>
        <taxon>Eutardigrada</taxon>
        <taxon>Parachela</taxon>
        <taxon>Hypsibioidea</taxon>
        <taxon>Ramazzottiidae</taxon>
        <taxon>Ramazzottius</taxon>
    </lineage>
</organism>
<protein>
    <submittedName>
        <fullName evidence="1">Uncharacterized protein</fullName>
    </submittedName>
</protein>
<dbReference type="Proteomes" id="UP000186922">
    <property type="component" value="Unassembled WGS sequence"/>
</dbReference>
<keyword evidence="2" id="KW-1185">Reference proteome</keyword>
<gene>
    <name evidence="1" type="primary">RvY_11600-1</name>
    <name evidence="1" type="synonym">RvY_11600.1</name>
    <name evidence="1" type="ORF">RvY_11600</name>
</gene>
<evidence type="ECO:0000313" key="1">
    <source>
        <dbReference type="EMBL" id="GAV00803.1"/>
    </source>
</evidence>
<comment type="caution">
    <text evidence="1">The sequence shown here is derived from an EMBL/GenBank/DDBJ whole genome shotgun (WGS) entry which is preliminary data.</text>
</comment>
<name>A0A1D1VKZ5_RAMVA</name>
<dbReference type="AlphaFoldDB" id="A0A1D1VKZ5"/>
<dbReference type="EMBL" id="BDGG01000006">
    <property type="protein sequence ID" value="GAV00803.1"/>
    <property type="molecule type" value="Genomic_DNA"/>
</dbReference>
<sequence>MTLEYSNFTLGTSVTSACEDCLPRGAWNLSPILLGRCCRLFVEFHHTSSSFCFLITHLKPWPEEMERADPLNWLSDPRKQQIWSFQAIDRKAGKKSYSSTISSLRCLQLVLRFSHTEPNLVSSERGQETEILRWRDVETTTAGTDCVGEILYIPRFLPSVCITAGRKSICGIFHIA</sequence>
<reference evidence="1 2" key="1">
    <citation type="journal article" date="2016" name="Nat. Commun.">
        <title>Extremotolerant tardigrade genome and improved radiotolerance of human cultured cells by tardigrade-unique protein.</title>
        <authorList>
            <person name="Hashimoto T."/>
            <person name="Horikawa D.D."/>
            <person name="Saito Y."/>
            <person name="Kuwahara H."/>
            <person name="Kozuka-Hata H."/>
            <person name="Shin-I T."/>
            <person name="Minakuchi Y."/>
            <person name="Ohishi K."/>
            <person name="Motoyama A."/>
            <person name="Aizu T."/>
            <person name="Enomoto A."/>
            <person name="Kondo K."/>
            <person name="Tanaka S."/>
            <person name="Hara Y."/>
            <person name="Koshikawa S."/>
            <person name="Sagara H."/>
            <person name="Miura T."/>
            <person name="Yokobori S."/>
            <person name="Miyagawa K."/>
            <person name="Suzuki Y."/>
            <person name="Kubo T."/>
            <person name="Oyama M."/>
            <person name="Kohara Y."/>
            <person name="Fujiyama A."/>
            <person name="Arakawa K."/>
            <person name="Katayama T."/>
            <person name="Toyoda A."/>
            <person name="Kunieda T."/>
        </authorList>
    </citation>
    <scope>NUCLEOTIDE SEQUENCE [LARGE SCALE GENOMIC DNA]</scope>
    <source>
        <strain evidence="1 2">YOKOZUNA-1</strain>
    </source>
</reference>